<evidence type="ECO:0000256" key="3">
    <source>
        <dbReference type="ARBA" id="ARBA00022723"/>
    </source>
</evidence>
<proteinExistence type="predicted"/>
<dbReference type="InterPro" id="IPR050748">
    <property type="entry name" value="Glycosyltrans_8_dom-fam"/>
</dbReference>
<accession>A0A0F4KNN1</accession>
<dbReference type="PATRIC" id="fig|1218508.4.peg.1324"/>
<dbReference type="Pfam" id="PF01501">
    <property type="entry name" value="Glyco_transf_8"/>
    <property type="match status" value="1"/>
</dbReference>
<reference evidence="4 5" key="1">
    <citation type="submission" date="2014-12" db="EMBL/GenBank/DDBJ databases">
        <title>Comparative genomics of the lactic acid bacteria isolated from the honey bee gut.</title>
        <authorList>
            <person name="Ellegaard K.M."/>
            <person name="Tamarit D."/>
            <person name="Javelind E."/>
            <person name="Olofsson T."/>
            <person name="Andersson S.G."/>
            <person name="Vasquez A."/>
        </authorList>
    </citation>
    <scope>NUCLEOTIDE SEQUENCE [LARGE SCALE GENOMIC DNA]</scope>
    <source>
        <strain evidence="4 5">Hon2</strain>
    </source>
</reference>
<dbReference type="SUPFAM" id="SSF53448">
    <property type="entry name" value="Nucleotide-diphospho-sugar transferases"/>
    <property type="match status" value="1"/>
</dbReference>
<dbReference type="RefSeq" id="WP_045923171.1">
    <property type="nucleotide sequence ID" value="NZ_JBHTHW010000005.1"/>
</dbReference>
<evidence type="ECO:0000256" key="1">
    <source>
        <dbReference type="ARBA" id="ARBA00022676"/>
    </source>
</evidence>
<evidence type="ECO:0000313" key="4">
    <source>
        <dbReference type="EMBL" id="KJY48282.1"/>
    </source>
</evidence>
<keyword evidence="5" id="KW-1185">Reference proteome</keyword>
<dbReference type="OrthoDB" id="5672604at2"/>
<keyword evidence="3" id="KW-0479">Metal-binding</keyword>
<comment type="caution">
    <text evidence="4">The sequence shown here is derived from an EMBL/GenBank/DDBJ whole genome shotgun (WGS) entry which is preliminary data.</text>
</comment>
<dbReference type="EMBL" id="JXBZ01000009">
    <property type="protein sequence ID" value="KJY48282.1"/>
    <property type="molecule type" value="Genomic_DNA"/>
</dbReference>
<keyword evidence="2 4" id="KW-0808">Transferase</keyword>
<dbReference type="GO" id="GO:0016757">
    <property type="term" value="F:glycosyltransferase activity"/>
    <property type="evidence" value="ECO:0007669"/>
    <property type="project" value="UniProtKB-KW"/>
</dbReference>
<dbReference type="PANTHER" id="PTHR13778:SF47">
    <property type="entry name" value="LIPOPOLYSACCHARIDE 1,3-GALACTOSYLTRANSFERASE"/>
    <property type="match status" value="1"/>
</dbReference>
<dbReference type="HOGENOM" id="CLU_050833_0_5_9"/>
<dbReference type="Gene3D" id="3.90.550.10">
    <property type="entry name" value="Spore Coat Polysaccharide Biosynthesis Protein SpsA, Chain A"/>
    <property type="match status" value="1"/>
</dbReference>
<protein>
    <submittedName>
        <fullName evidence="4">Putative glycosyltransferase</fullName>
    </submittedName>
</protein>
<name>A0A0F4KNN1_9LACO</name>
<dbReference type="GO" id="GO:0046872">
    <property type="term" value="F:metal ion binding"/>
    <property type="evidence" value="ECO:0007669"/>
    <property type="project" value="UniProtKB-KW"/>
</dbReference>
<dbReference type="CDD" id="cd04194">
    <property type="entry name" value="GT8_A4GalT_like"/>
    <property type="match status" value="1"/>
</dbReference>
<evidence type="ECO:0000313" key="5">
    <source>
        <dbReference type="Proteomes" id="UP000033695"/>
    </source>
</evidence>
<gene>
    <name evidence="4" type="ORF">JG29_13340</name>
</gene>
<organism evidence="4 5">
    <name type="scientific">Bombilactobacillus mellis</name>
    <dbReference type="NCBI Taxonomy" id="1218508"/>
    <lineage>
        <taxon>Bacteria</taxon>
        <taxon>Bacillati</taxon>
        <taxon>Bacillota</taxon>
        <taxon>Bacilli</taxon>
        <taxon>Lactobacillales</taxon>
        <taxon>Lactobacillaceae</taxon>
        <taxon>Bombilactobacillus</taxon>
    </lineage>
</organism>
<evidence type="ECO:0000256" key="2">
    <source>
        <dbReference type="ARBA" id="ARBA00022679"/>
    </source>
</evidence>
<dbReference type="STRING" id="1218508.JG29_13340"/>
<keyword evidence="1" id="KW-0328">Glycosyltransferase</keyword>
<dbReference type="InterPro" id="IPR002495">
    <property type="entry name" value="Glyco_trans_8"/>
</dbReference>
<dbReference type="InterPro" id="IPR029044">
    <property type="entry name" value="Nucleotide-diphossugar_trans"/>
</dbReference>
<sequence>MPINLLFSIDNHYLQQLKTTLWSIYLNTNAQQHYRVFVLQQPRLLYDQELAVFCQQLQMDYYPLVIEDSNFWAQAPVSKRYPLTIYFRLLAQRYLPADLQRILYLDADILCINDFTKLYNLNFQDNLYAAAIHSGLTDITTVFNKVRLDTYESDGYYNSGVLLMNLPLIREQVKAQDIFQTIKNNGKFFLLPDQDILNALYGKHILTIPDEIYNYDTRKKIIYETTSGGQFNLPWVIKNTAFLHFCGKDKPWQASYKGNFRELYLHYQHQMHNLMKSALA</sequence>
<dbReference type="Proteomes" id="UP000033695">
    <property type="component" value="Unassembled WGS sequence"/>
</dbReference>
<dbReference type="PANTHER" id="PTHR13778">
    <property type="entry name" value="GLYCOSYLTRANSFERASE 8 DOMAIN-CONTAINING PROTEIN"/>
    <property type="match status" value="1"/>
</dbReference>
<dbReference type="AlphaFoldDB" id="A0A0F4KNN1"/>